<evidence type="ECO:0000313" key="1">
    <source>
        <dbReference type="EMBL" id="KAH3790410.1"/>
    </source>
</evidence>
<proteinExistence type="predicted"/>
<protein>
    <submittedName>
        <fullName evidence="1">Uncharacterized protein</fullName>
    </submittedName>
</protein>
<reference evidence="1" key="1">
    <citation type="journal article" date="2019" name="bioRxiv">
        <title>The Genome of the Zebra Mussel, Dreissena polymorpha: A Resource for Invasive Species Research.</title>
        <authorList>
            <person name="McCartney M.A."/>
            <person name="Auch B."/>
            <person name="Kono T."/>
            <person name="Mallez S."/>
            <person name="Zhang Y."/>
            <person name="Obille A."/>
            <person name="Becker A."/>
            <person name="Abrahante J.E."/>
            <person name="Garbe J."/>
            <person name="Badalamenti J.P."/>
            <person name="Herman A."/>
            <person name="Mangelson H."/>
            <person name="Liachko I."/>
            <person name="Sullivan S."/>
            <person name="Sone E.D."/>
            <person name="Koren S."/>
            <person name="Silverstein K.A.T."/>
            <person name="Beckman K.B."/>
            <person name="Gohl D.M."/>
        </authorList>
    </citation>
    <scope>NUCLEOTIDE SEQUENCE</scope>
    <source>
        <strain evidence="1">Duluth1</strain>
        <tissue evidence="1">Whole animal</tissue>
    </source>
</reference>
<organism evidence="1 2">
    <name type="scientific">Dreissena polymorpha</name>
    <name type="common">Zebra mussel</name>
    <name type="synonym">Mytilus polymorpha</name>
    <dbReference type="NCBI Taxonomy" id="45954"/>
    <lineage>
        <taxon>Eukaryota</taxon>
        <taxon>Metazoa</taxon>
        <taxon>Spiralia</taxon>
        <taxon>Lophotrochozoa</taxon>
        <taxon>Mollusca</taxon>
        <taxon>Bivalvia</taxon>
        <taxon>Autobranchia</taxon>
        <taxon>Heteroconchia</taxon>
        <taxon>Euheterodonta</taxon>
        <taxon>Imparidentia</taxon>
        <taxon>Neoheterodontei</taxon>
        <taxon>Myida</taxon>
        <taxon>Dreissenoidea</taxon>
        <taxon>Dreissenidae</taxon>
        <taxon>Dreissena</taxon>
    </lineage>
</organism>
<dbReference type="AlphaFoldDB" id="A0A9D4F5W7"/>
<accession>A0A9D4F5W7</accession>
<evidence type="ECO:0000313" key="2">
    <source>
        <dbReference type="Proteomes" id="UP000828390"/>
    </source>
</evidence>
<comment type="caution">
    <text evidence="1">The sequence shown here is derived from an EMBL/GenBank/DDBJ whole genome shotgun (WGS) entry which is preliminary data.</text>
</comment>
<dbReference type="EMBL" id="JAIWYP010000008">
    <property type="protein sequence ID" value="KAH3790410.1"/>
    <property type="molecule type" value="Genomic_DNA"/>
</dbReference>
<keyword evidence="2" id="KW-1185">Reference proteome</keyword>
<dbReference type="Proteomes" id="UP000828390">
    <property type="component" value="Unassembled WGS sequence"/>
</dbReference>
<gene>
    <name evidence="1" type="ORF">DPMN_168609</name>
</gene>
<sequence length="80" mass="8716">MKRSRVSVLGVYGGDLKKAPTVGIEPETSRSLGGHHIHYTTAILKQHGLVWAINNGKFAATSPHIKFEEGLPRDPNTNVL</sequence>
<name>A0A9D4F5W7_DREPO</name>
<reference evidence="1" key="2">
    <citation type="submission" date="2020-11" db="EMBL/GenBank/DDBJ databases">
        <authorList>
            <person name="McCartney M.A."/>
            <person name="Auch B."/>
            <person name="Kono T."/>
            <person name="Mallez S."/>
            <person name="Becker A."/>
            <person name="Gohl D.M."/>
            <person name="Silverstein K.A.T."/>
            <person name="Koren S."/>
            <person name="Bechman K.B."/>
            <person name="Herman A."/>
            <person name="Abrahante J.E."/>
            <person name="Garbe J."/>
        </authorList>
    </citation>
    <scope>NUCLEOTIDE SEQUENCE</scope>
    <source>
        <strain evidence="1">Duluth1</strain>
        <tissue evidence="1">Whole animal</tissue>
    </source>
</reference>